<dbReference type="Gene3D" id="3.40.50.150">
    <property type="entry name" value="Vaccinia Virus protein VP39"/>
    <property type="match status" value="1"/>
</dbReference>
<evidence type="ECO:0000313" key="2">
    <source>
        <dbReference type="Proteomes" id="UP000254069"/>
    </source>
</evidence>
<keyword evidence="2" id="KW-1185">Reference proteome</keyword>
<name>A0A380AA41_9GAMM</name>
<evidence type="ECO:0000313" key="1">
    <source>
        <dbReference type="EMBL" id="SUI77106.1"/>
    </source>
</evidence>
<dbReference type="Proteomes" id="UP000254069">
    <property type="component" value="Unassembled WGS sequence"/>
</dbReference>
<gene>
    <name evidence="1" type="ORF">NCTC10738_02550</name>
</gene>
<proteinExistence type="predicted"/>
<dbReference type="SUPFAM" id="SSF53335">
    <property type="entry name" value="S-adenosyl-L-methionine-dependent methyltransferases"/>
    <property type="match status" value="1"/>
</dbReference>
<dbReference type="Pfam" id="PF13489">
    <property type="entry name" value="Methyltransf_23"/>
    <property type="match status" value="1"/>
</dbReference>
<organism evidence="1 2">
    <name type="scientific">Shewanella algae</name>
    <dbReference type="NCBI Taxonomy" id="38313"/>
    <lineage>
        <taxon>Bacteria</taxon>
        <taxon>Pseudomonadati</taxon>
        <taxon>Pseudomonadota</taxon>
        <taxon>Gammaproteobacteria</taxon>
        <taxon>Alteromonadales</taxon>
        <taxon>Shewanellaceae</taxon>
        <taxon>Shewanella</taxon>
    </lineage>
</organism>
<dbReference type="InterPro" id="IPR029063">
    <property type="entry name" value="SAM-dependent_MTases_sf"/>
</dbReference>
<dbReference type="RefSeq" id="WP_115389830.1">
    <property type="nucleotide sequence ID" value="NZ_AP024609.1"/>
</dbReference>
<dbReference type="KEGG" id="salg:BS332_02990"/>
<evidence type="ECO:0008006" key="3">
    <source>
        <dbReference type="Google" id="ProtNLM"/>
    </source>
</evidence>
<dbReference type="CDD" id="cd02440">
    <property type="entry name" value="AdoMet_MTases"/>
    <property type="match status" value="1"/>
</dbReference>
<protein>
    <recommendedName>
        <fullName evidence="3">Class I SAM-dependent methyltransferase</fullName>
    </recommendedName>
</protein>
<dbReference type="EMBL" id="UGYO01000001">
    <property type="protein sequence ID" value="SUI77106.1"/>
    <property type="molecule type" value="Genomic_DNA"/>
</dbReference>
<accession>A0A380AA41</accession>
<reference evidence="1 2" key="1">
    <citation type="submission" date="2018-06" db="EMBL/GenBank/DDBJ databases">
        <authorList>
            <consortium name="Pathogen Informatics"/>
            <person name="Doyle S."/>
        </authorList>
    </citation>
    <scope>NUCLEOTIDE SEQUENCE [LARGE SCALE GENOMIC DNA]</scope>
    <source>
        <strain evidence="1 2">NCTC10738</strain>
    </source>
</reference>
<sequence length="211" mass="24244">MNPCPLCANTQPKQTVPARVARRYFLCPECRLIFLDPVHLLPLNEEQQFYDTHENSIDDPGYVGFLQRLLTPAMTFLRPGMQGLDFGCGPGPTLSKLLAREGIACDDFDPLFFPNPLQAQYDFILSSECFEHLHRPAAEISALLAHLVPGGYLGIMTDRWQSEAQFYDWHYTRDPTHCSFFHRATLDWLCETFALSLCFVDERRIAIFQKH</sequence>
<dbReference type="AlphaFoldDB" id="A0A380AA41"/>